<organism evidence="1 2">
    <name type="scientific">Datura stramonium</name>
    <name type="common">Jimsonweed</name>
    <name type="synonym">Common thornapple</name>
    <dbReference type="NCBI Taxonomy" id="4076"/>
    <lineage>
        <taxon>Eukaryota</taxon>
        <taxon>Viridiplantae</taxon>
        <taxon>Streptophyta</taxon>
        <taxon>Embryophyta</taxon>
        <taxon>Tracheophyta</taxon>
        <taxon>Spermatophyta</taxon>
        <taxon>Magnoliopsida</taxon>
        <taxon>eudicotyledons</taxon>
        <taxon>Gunneridae</taxon>
        <taxon>Pentapetalae</taxon>
        <taxon>asterids</taxon>
        <taxon>lamiids</taxon>
        <taxon>Solanales</taxon>
        <taxon>Solanaceae</taxon>
        <taxon>Solanoideae</taxon>
        <taxon>Datureae</taxon>
        <taxon>Datura</taxon>
    </lineage>
</organism>
<evidence type="ECO:0000313" key="1">
    <source>
        <dbReference type="EMBL" id="MCD7471132.1"/>
    </source>
</evidence>
<accession>A0ABS8TI12</accession>
<dbReference type="EMBL" id="JACEIK010001649">
    <property type="protein sequence ID" value="MCD7471132.1"/>
    <property type="molecule type" value="Genomic_DNA"/>
</dbReference>
<protein>
    <submittedName>
        <fullName evidence="1">Uncharacterized protein</fullName>
    </submittedName>
</protein>
<proteinExistence type="predicted"/>
<dbReference type="Proteomes" id="UP000823775">
    <property type="component" value="Unassembled WGS sequence"/>
</dbReference>
<sequence length="53" mass="5642">MALDLLLHPKASLENRDNLAAPDSAPHGDPSCSIATTLAATTRPILSSEIRCW</sequence>
<gene>
    <name evidence="1" type="ORF">HAX54_011425</name>
</gene>
<feature type="non-terminal residue" evidence="1">
    <location>
        <position position="53"/>
    </location>
</feature>
<evidence type="ECO:0000313" key="2">
    <source>
        <dbReference type="Proteomes" id="UP000823775"/>
    </source>
</evidence>
<comment type="caution">
    <text evidence="1">The sequence shown here is derived from an EMBL/GenBank/DDBJ whole genome shotgun (WGS) entry which is preliminary data.</text>
</comment>
<name>A0ABS8TI12_DATST</name>
<reference evidence="1 2" key="1">
    <citation type="journal article" date="2021" name="BMC Genomics">
        <title>Datura genome reveals duplications of psychoactive alkaloid biosynthetic genes and high mutation rate following tissue culture.</title>
        <authorList>
            <person name="Rajewski A."/>
            <person name="Carter-House D."/>
            <person name="Stajich J."/>
            <person name="Litt A."/>
        </authorList>
    </citation>
    <scope>NUCLEOTIDE SEQUENCE [LARGE SCALE GENOMIC DNA]</scope>
    <source>
        <strain evidence="1">AR-01</strain>
    </source>
</reference>
<keyword evidence="2" id="KW-1185">Reference proteome</keyword>